<feature type="region of interest" description="Disordered" evidence="1">
    <location>
        <begin position="346"/>
        <end position="805"/>
    </location>
</feature>
<feature type="compositionally biased region" description="Basic and acidic residues" evidence="1">
    <location>
        <begin position="209"/>
        <end position="219"/>
    </location>
</feature>
<dbReference type="InterPro" id="IPR019021">
    <property type="entry name" value="Mms22"/>
</dbReference>
<feature type="compositionally biased region" description="Low complexity" evidence="1">
    <location>
        <begin position="243"/>
        <end position="254"/>
    </location>
</feature>
<feature type="compositionally biased region" description="Basic and acidic residues" evidence="1">
    <location>
        <begin position="109"/>
        <end position="124"/>
    </location>
</feature>
<dbReference type="EMBL" id="JXNT01000013">
    <property type="protein sequence ID" value="ODM16056.1"/>
    <property type="molecule type" value="Genomic_DNA"/>
</dbReference>
<evidence type="ECO:0000313" key="3">
    <source>
        <dbReference type="Proteomes" id="UP000094569"/>
    </source>
</evidence>
<dbReference type="OrthoDB" id="2386201at2759"/>
<dbReference type="STRING" id="573508.A0A1E3B6M3"/>
<proteinExistence type="predicted"/>
<sequence>MESWRERGYVPDSDEEDGLDSQEKLSGEEKEDEMVDGSQNLGPGDVAVAVAVAAPATAGKGSEQGLRGEDGGDEESQDELLDEGDDVDGSRKSSDGPAENQGDEDEDENERHEPTSSAETPKDDTTDDETDSQATLIATRKDQNARRSPSLPARDVNRPSTPQAKQPADDQWSVPSSPDELQTEVLTTRKSKPVSLPPRPGPTPAPEPANRKRSPEISPERTPTPAPTEHAQQTIENDGVDNSPLSSAPSSLHSLHLDGGNAQDKPENQHEDNMEEIRPENNLEDLLPHLDIPDDVLQELSQPGRRSLRQRNPIQLHPYLLEDAKYQRLMRAGGVKPVRIAQIQQALREQAAASEESQSQDFANAEPPSSSPVGDFEFPSSPAEPRIPERRPRQSTPEHGRQRGPWSPGHSTRAPRSVKRRKVSHPNRSHHRQREQSPHASLVIDSRVTNRGNSVFDIPFSPPRSGSISSAHTAHAQSGFRFPRGFTPPALNTPVTEPRINTRDVGDDSAMDWSGAPGDAQSVSAGSASSHSQSNSDVEDDPEDQERAVRALQRKIKGVLPASWLRLDQEKQKDKISSTQRNRDRAASHRPENAKGVAKKIMRKTDSGATPNARAQLISLSHFADDDNDESDGGDDGPLTEENQQLTLADVVGFEDPSFDQDLGDDIPEDNRIDNMFPPVPRDPSASGSRKQGAKRQRTEKGTMRTGNERKRPRLRRQTRLTDPALEGRRMKQSSSRAPRVPKSSGTPRVPRLGILDAPDVAERPRQEQPAFLRVAARQARSRRDRGRRSPTKKFFDLGSRNDTEDANMSLRNWRRGKLRQTRLGPLSRPRERQPLMDLSTNGRDMRHNPEGRTARDAGPSSVHIIGEAVRREENNTAPERVLGSNVPAPAAPTSKRDIMSRRPGLPEVQGNKWIVRRNLAITSLKRNTPRPAGLEVENTGSNMSPSVFQRSLSVLNQDYWRRRAHQTQRPNLTLERFLSDSVASATPRAVQKAAVPAERSSRFNGTPLNAQPQPRRRQLKKRPPQRLNLDTIEHQEPPTIPSPNPVLSVIDVDADGPQPNPRTSGKLSGFQRTYTIDFDVAPLYPGTFFHESTFVGSGEFARSLELSSRDMDEDAGLCHMTIGSRDFRWGAWNDTVSSELGVAFAKLVEGVETHNPASPDPGSESSSNQHPYGIYRSIIKYTTETLSFIDPIDRSEFVTRAHDLVSGLNDHLAALTSTTNRNNNHLTKIASYNVVFANQVFQIARDGLVNDTVASEVMDLVKSASKQSVTFLSRSSGIADIRKCLDEQRHREHREVGIRDDHSAVEAYIVARHVLGGSDLFKECFESFAAELYLLPDCIDLSTSKDIGSLEKGWRSLFTTLPLNEIDKSGIARIGSRFRQAYDNWPIVKQLLRPVLDEYDPTFMAQPISYNSYCRALFHRCFHLINAWGWRDCKPILDTLYDFFAKNTLYNLKHEESFGSPAFLEELDRNPPLEVRPGEPCFHVLLKIIASGLRFLYKTYDKKKVRNFAWRLLPNHGRVYPKEMPIRHEDLDALRNHHDLLCTLYYAVPDGCRPRLEAIKNLVHPASSHRETCDISIRSWIRLVRFKLSMDEDVSGLEPFADWHSYFVTELLKQHSLARKEIEAQDNADSRFSKQLIESTITQNQRQIELLLKVAIGGLQSAVHLASTLEHARQIVSKMPVKAILGLFNSRVARVNTVISEALQVIVTYIQKCDSPAPAPVLAPAPAPVSTEDDSQEYGDWSAIEAAAYGDDGDELTPINEGVEHVEKVFHPAVSRLVSNCFGEDHSPEDKILLDVMECWTSVAQVLVNHKLRHWDNFLGPYDGDSWASLRSTVQTRKFMPQFLASCIRKDAGFLAQCKPLVLGMWMSTLVERTSMLKFQHRLTEALLNELSMAPLLENLPFSRDRVDGYSITLEDFSQRRLSLISSLLSNMREHLQNLEDIKSPTFLTTKQEYRELIQKLMSSMKANYQELGNSGQSVQGAYVDFVHRVVGFLQQHSRDISPIDPFFTDPTSFPLPSTDPSYIVARLKSYEPKLSAEKVARTLIIFVQGVSERAAIDGQQVYLVDQLHASMADTYESGTPIRPTLRGILLQCVFPAYLENAFSNAAAWILSLPILQAISRTLKDLLFNIDTTDPNCVSSVLNIICSVLQSSYHSLRLIVDNPNMLKEPPVLITATSFIEVITVTLPIIDYINRVTGTGDIAISQARALRAFALFAVLHLCGLSFDDLMEDFTQSSNAFTELTHTGTATVPHFFQETRHSASRELQAYINESWSRHQGKYFFTRRGAHQPQEVGVDPSIMVKLGNLPEMVFEDAVGGLLRAFKGLDVFNDRYD</sequence>
<dbReference type="Pfam" id="PF09462">
    <property type="entry name" value="Mus7"/>
    <property type="match status" value="1"/>
</dbReference>
<feature type="compositionally biased region" description="Basic and acidic residues" evidence="1">
    <location>
        <begin position="697"/>
        <end position="710"/>
    </location>
</feature>
<feature type="compositionally biased region" description="Basic residues" evidence="1">
    <location>
        <begin position="1015"/>
        <end position="1025"/>
    </location>
</feature>
<keyword evidence="3" id="KW-1185">Reference proteome</keyword>
<feature type="compositionally biased region" description="Acidic residues" evidence="1">
    <location>
        <begin position="657"/>
        <end position="668"/>
    </location>
</feature>
<dbReference type="PANTHER" id="PTHR28122:SF1">
    <property type="entry name" value="E3 UBIQUITIN-PROTEIN LIGASE SUBSTRATE RECEPTOR MMS22"/>
    <property type="match status" value="1"/>
</dbReference>
<reference evidence="2 3" key="1">
    <citation type="journal article" date="2016" name="BMC Genomics">
        <title>Comparative genomic and transcriptomic analyses of the Fuzhuan brick tea-fermentation fungus Aspergillus cristatus.</title>
        <authorList>
            <person name="Ge Y."/>
            <person name="Wang Y."/>
            <person name="Liu Y."/>
            <person name="Tan Y."/>
            <person name="Ren X."/>
            <person name="Zhang X."/>
            <person name="Hyde K.D."/>
            <person name="Liu Y."/>
            <person name="Liu Z."/>
        </authorList>
    </citation>
    <scope>NUCLEOTIDE SEQUENCE [LARGE SCALE GENOMIC DNA]</scope>
    <source>
        <strain evidence="2 3">GZAAS20.1005</strain>
    </source>
</reference>
<feature type="compositionally biased region" description="Low complexity" evidence="1">
    <location>
        <begin position="518"/>
        <end position="536"/>
    </location>
</feature>
<feature type="compositionally biased region" description="Basic and acidic residues" evidence="1">
    <location>
        <begin position="386"/>
        <end position="401"/>
    </location>
</feature>
<protein>
    <submittedName>
        <fullName evidence="2">Uncharacterized protein</fullName>
    </submittedName>
</protein>
<feature type="compositionally biased region" description="Acidic residues" evidence="1">
    <location>
        <begin position="626"/>
        <end position="639"/>
    </location>
</feature>
<dbReference type="GO" id="GO:0000724">
    <property type="term" value="P:double-strand break repair via homologous recombination"/>
    <property type="evidence" value="ECO:0007669"/>
    <property type="project" value="TreeGrafter"/>
</dbReference>
<dbReference type="VEuPathDB" id="FungiDB:SI65_08490"/>
<dbReference type="PANTHER" id="PTHR28122">
    <property type="entry name" value="E3 UBIQUITIN-PROTEIN LIGASE SUBSTRATE RECEPTOR MMS22"/>
    <property type="match status" value="1"/>
</dbReference>
<feature type="region of interest" description="Disordered" evidence="1">
    <location>
        <begin position="990"/>
        <end position="1045"/>
    </location>
</feature>
<dbReference type="GO" id="GO:0005634">
    <property type="term" value="C:nucleus"/>
    <property type="evidence" value="ECO:0007669"/>
    <property type="project" value="InterPro"/>
</dbReference>
<dbReference type="Proteomes" id="UP000094569">
    <property type="component" value="Unassembled WGS sequence"/>
</dbReference>
<gene>
    <name evidence="2" type="ORF">SI65_08490</name>
</gene>
<accession>A0A1E3B6M3</accession>
<feature type="compositionally biased region" description="Basic and acidic residues" evidence="1">
    <location>
        <begin position="264"/>
        <end position="283"/>
    </location>
</feature>
<evidence type="ECO:0000256" key="1">
    <source>
        <dbReference type="SAM" id="MobiDB-lite"/>
    </source>
</evidence>
<feature type="compositionally biased region" description="Low complexity" evidence="1">
    <location>
        <begin position="349"/>
        <end position="360"/>
    </location>
</feature>
<name>A0A1E3B6M3_ASPCR</name>
<dbReference type="GO" id="GO:0031297">
    <property type="term" value="P:replication fork processing"/>
    <property type="evidence" value="ECO:0007669"/>
    <property type="project" value="InterPro"/>
</dbReference>
<feature type="compositionally biased region" description="Basic residues" evidence="1">
    <location>
        <begin position="780"/>
        <end position="792"/>
    </location>
</feature>
<feature type="compositionally biased region" description="Polar residues" evidence="1">
    <location>
        <begin position="464"/>
        <end position="476"/>
    </location>
</feature>
<feature type="compositionally biased region" description="Low complexity" evidence="1">
    <location>
        <begin position="46"/>
        <end position="58"/>
    </location>
</feature>
<organism evidence="2 3">
    <name type="scientific">Aspergillus cristatus</name>
    <name type="common">Chinese Fuzhuan brick tea-fermentation fungus</name>
    <name type="synonym">Eurotium cristatum</name>
    <dbReference type="NCBI Taxonomy" id="573508"/>
    <lineage>
        <taxon>Eukaryota</taxon>
        <taxon>Fungi</taxon>
        <taxon>Dikarya</taxon>
        <taxon>Ascomycota</taxon>
        <taxon>Pezizomycotina</taxon>
        <taxon>Eurotiomycetes</taxon>
        <taxon>Eurotiomycetidae</taxon>
        <taxon>Eurotiales</taxon>
        <taxon>Aspergillaceae</taxon>
        <taxon>Aspergillus</taxon>
        <taxon>Aspergillus subgen. Aspergillus</taxon>
    </lineage>
</organism>
<feature type="compositionally biased region" description="Acidic residues" evidence="1">
    <location>
        <begin position="71"/>
        <end position="87"/>
    </location>
</feature>
<feature type="compositionally biased region" description="Basic and acidic residues" evidence="1">
    <location>
        <begin position="567"/>
        <end position="593"/>
    </location>
</feature>
<feature type="compositionally biased region" description="Basic residues" evidence="1">
    <location>
        <begin position="416"/>
        <end position="433"/>
    </location>
</feature>
<feature type="compositionally biased region" description="Basic and acidic residues" evidence="1">
    <location>
        <begin position="844"/>
        <end position="856"/>
    </location>
</feature>
<feature type="compositionally biased region" description="Polar residues" evidence="1">
    <location>
        <begin position="173"/>
        <end position="188"/>
    </location>
</feature>
<comment type="caution">
    <text evidence="2">The sequence shown here is derived from an EMBL/GenBank/DDBJ whole genome shotgun (WGS) entry which is preliminary data.</text>
</comment>
<feature type="compositionally biased region" description="Basic and acidic residues" evidence="1">
    <location>
        <begin position="794"/>
        <end position="804"/>
    </location>
</feature>
<feature type="region of interest" description="Disordered" evidence="1">
    <location>
        <begin position="1"/>
        <end position="283"/>
    </location>
</feature>
<feature type="compositionally biased region" description="Pro residues" evidence="1">
    <location>
        <begin position="195"/>
        <end position="207"/>
    </location>
</feature>
<evidence type="ECO:0000313" key="2">
    <source>
        <dbReference type="EMBL" id="ODM16056.1"/>
    </source>
</evidence>
<dbReference type="GO" id="GO:0035361">
    <property type="term" value="C:Cul8-RING ubiquitin ligase complex"/>
    <property type="evidence" value="ECO:0007669"/>
    <property type="project" value="TreeGrafter"/>
</dbReference>
<feature type="region of interest" description="Disordered" evidence="1">
    <location>
        <begin position="823"/>
        <end position="905"/>
    </location>
</feature>